<evidence type="ECO:0000256" key="1">
    <source>
        <dbReference type="SAM" id="MobiDB-lite"/>
    </source>
</evidence>
<keyword evidence="2" id="KW-0812">Transmembrane</keyword>
<dbReference type="OrthoDB" id="9766390at2"/>
<name>A0A5B8SN89_9GAMM</name>
<dbReference type="KEGG" id="paur:FGL86_05585"/>
<feature type="transmembrane region" description="Helical" evidence="2">
    <location>
        <begin position="7"/>
        <end position="30"/>
    </location>
</feature>
<dbReference type="Proteomes" id="UP000321272">
    <property type="component" value="Chromosome"/>
</dbReference>
<protein>
    <submittedName>
        <fullName evidence="4">AsmA family protein</fullName>
    </submittedName>
</protein>
<keyword evidence="5" id="KW-1185">Reference proteome</keyword>
<organism evidence="4 5">
    <name type="scientific">Pistricoccus aurantiacus</name>
    <dbReference type="NCBI Taxonomy" id="1883414"/>
    <lineage>
        <taxon>Bacteria</taxon>
        <taxon>Pseudomonadati</taxon>
        <taxon>Pseudomonadota</taxon>
        <taxon>Gammaproteobacteria</taxon>
        <taxon>Oceanospirillales</taxon>
        <taxon>Halomonadaceae</taxon>
        <taxon>Pistricoccus</taxon>
    </lineage>
</organism>
<dbReference type="Pfam" id="PF05170">
    <property type="entry name" value="AsmA"/>
    <property type="match status" value="1"/>
</dbReference>
<keyword evidence="2" id="KW-0472">Membrane</keyword>
<sequence>MKVVLRTLLAILGILGLVVVGVVVYVTTFLDPNDLKPRLVQVVREESGLELSLDGPLSWSFYPRLGVSVTDARAYLPKQPEDDLPFAAFDKAEISLAFASLLSGDLAIQGLTLDGMRLNLLRGPRGKGNWEVLLERLDDPEDAMQPEPGDATGGEGNGEEPGSSVAVDLDIASVQVTNGTVRYRDFQQGHELRIDKFNATGTNVNPTKSFPVKSTFQLLDYDGTGKAAAGEPPSLTSDVSLNGRVKLGLDDGRYLVNDLALDAETQLATLAKQPQQLKLRIKELEADPGIQQYRLKGGDLDVGITHPALGEKPMPLSLSFDAEADLAEQEAQLQEWRLTGENSLQLSGSLSAQGPWDSPNYEGQVELASLSLRKWLERFTKLPPMADDDALKEVAFTSPFEGNLDQVMLNNLTLLIDDTTLTGQMTAGLSGNLLHFDLQGDDLDVDRYLPPAIAESSDPKTALLKLFGLAPAWAIGAEEASLLPVDWLAVLNLDGKLSLGQFTLAGLALEDVDMALKGSDGRLALERLASRFYDGELSASGGLDLRQEPVRWRLAPVLKQVDIEALIESQQEQPSPLRGRLALDGEVTTQGNALSRMKRNLNGRLKMNIQDGAMLDTNISQELCTAVAMLDGEKTQREWSNDTQFDRAQATLDIRDGVIFNDDLAISIPGIALGGKGQLDLTSSRFSYQAAARFVDTADVVCKVNPRLTKVPLPVACEGELGGDTSEWCHFDQKAFAKAVGELAKDEVTKKAKEKVEGRLGEALEGLDERLGKETPGELRDKIRGLFQ</sequence>
<feature type="domain" description="AsmA" evidence="3">
    <location>
        <begin position="1"/>
        <end position="663"/>
    </location>
</feature>
<reference evidence="4 5" key="1">
    <citation type="submission" date="2019-06" db="EMBL/GenBank/DDBJ databases">
        <title>Genome analyses of bacteria isolated from kimchi.</title>
        <authorList>
            <person name="Lee S."/>
            <person name="Ahn S."/>
            <person name="Roh S."/>
        </authorList>
    </citation>
    <scope>NUCLEOTIDE SEQUENCE [LARGE SCALE GENOMIC DNA]</scope>
    <source>
        <strain evidence="4 5">CBA4606</strain>
    </source>
</reference>
<dbReference type="InterPro" id="IPR007844">
    <property type="entry name" value="AsmA"/>
</dbReference>
<dbReference type="RefSeq" id="WP_147183664.1">
    <property type="nucleotide sequence ID" value="NZ_CP042382.1"/>
</dbReference>
<accession>A0A5B8SN89</accession>
<proteinExistence type="predicted"/>
<dbReference type="PANTHER" id="PTHR30441:SF4">
    <property type="entry name" value="PROTEIN ASMA"/>
    <property type="match status" value="1"/>
</dbReference>
<evidence type="ECO:0000313" key="5">
    <source>
        <dbReference type="Proteomes" id="UP000321272"/>
    </source>
</evidence>
<dbReference type="GO" id="GO:0005886">
    <property type="term" value="C:plasma membrane"/>
    <property type="evidence" value="ECO:0007669"/>
    <property type="project" value="TreeGrafter"/>
</dbReference>
<evidence type="ECO:0000259" key="3">
    <source>
        <dbReference type="Pfam" id="PF05170"/>
    </source>
</evidence>
<dbReference type="AlphaFoldDB" id="A0A5B8SN89"/>
<evidence type="ECO:0000256" key="2">
    <source>
        <dbReference type="SAM" id="Phobius"/>
    </source>
</evidence>
<dbReference type="InterPro" id="IPR052894">
    <property type="entry name" value="AsmA-related"/>
</dbReference>
<dbReference type="PANTHER" id="PTHR30441">
    <property type="entry name" value="DUF748 DOMAIN-CONTAINING PROTEIN"/>
    <property type="match status" value="1"/>
</dbReference>
<keyword evidence="2" id="KW-1133">Transmembrane helix</keyword>
<evidence type="ECO:0000313" key="4">
    <source>
        <dbReference type="EMBL" id="QEA38602.1"/>
    </source>
</evidence>
<gene>
    <name evidence="4" type="ORF">FGL86_05585</name>
</gene>
<dbReference type="EMBL" id="CP042382">
    <property type="protein sequence ID" value="QEA38602.1"/>
    <property type="molecule type" value="Genomic_DNA"/>
</dbReference>
<dbReference type="GO" id="GO:0090313">
    <property type="term" value="P:regulation of protein targeting to membrane"/>
    <property type="evidence" value="ECO:0007669"/>
    <property type="project" value="TreeGrafter"/>
</dbReference>
<feature type="region of interest" description="Disordered" evidence="1">
    <location>
        <begin position="137"/>
        <end position="163"/>
    </location>
</feature>